<dbReference type="AlphaFoldDB" id="A0A1I7JHN2"/>
<dbReference type="EMBL" id="FPBX01000026">
    <property type="protein sequence ID" value="SFU84680.1"/>
    <property type="molecule type" value="Genomic_DNA"/>
</dbReference>
<dbReference type="PANTHER" id="PTHR44757">
    <property type="entry name" value="DIGUANYLATE CYCLASE DGCP"/>
    <property type="match status" value="1"/>
</dbReference>
<dbReference type="InterPro" id="IPR052155">
    <property type="entry name" value="Biofilm_reg_signaling"/>
</dbReference>
<evidence type="ECO:0000313" key="2">
    <source>
        <dbReference type="EMBL" id="SFU84680.1"/>
    </source>
</evidence>
<dbReference type="GO" id="GO:0003824">
    <property type="term" value="F:catalytic activity"/>
    <property type="evidence" value="ECO:0007669"/>
    <property type="project" value="UniProtKB-ARBA"/>
</dbReference>
<dbReference type="Pfam" id="PF00990">
    <property type="entry name" value="GGDEF"/>
    <property type="match status" value="1"/>
</dbReference>
<sequence length="579" mass="64025">MNTRPNAWIEPLGHMLDGLGIAMCLFDTQDQTVAWNDTFLRYFPEHEGHVFVGEHYRHNLRRFYLSRLGAEEMAHIDEYIEAGIARHRHQAQPYVFTHSGRELLVSSLPIDGVGRLRLWRLHQDVQQEQAPIMPLPAGSGSPLSLLDRVPNGLMLCDATGRITWVNAAFAHMYRLRDPQAAVGATLAQVFHAAWSRVNAPDADACTQGLQTLGEMLRFTGAPFELTLPGPRYCRVVARPDGAGACLYAHLDITELKRQQALLARAEAAARASAALLERESAILQTTLQTMDQGVAMVNAEGRVEFCNQRVFTLLDLPPEVLQNRPHVEDVIRYQRAQGEFDGLPPEAIAHFQPAGGAPIPPLVVRRRPNGRILEIRSLPVQGGGMLRTFTDVTERHAHQQHMEYLASHDGLTGLLNRSKFMECMGAEVALARRMQSRFAVLYLDLDGFKPINDTHGHAAGDQVLVHVARTLRHVARASDFVARLGGDEFAVLLRGIDRREQALALAQRLSGVLAQPWQIQAQEQALLVCIGASIGLAMYPEHGEDPEALLASADRAMYLSKTGQRAGSLARPLPPRGTP</sequence>
<accession>A0A1I7JHN2</accession>
<dbReference type="InterPro" id="IPR000160">
    <property type="entry name" value="GGDEF_dom"/>
</dbReference>
<feature type="domain" description="GGDEF" evidence="1">
    <location>
        <begin position="436"/>
        <end position="572"/>
    </location>
</feature>
<dbReference type="NCBIfam" id="TIGR00254">
    <property type="entry name" value="GGDEF"/>
    <property type="match status" value="1"/>
</dbReference>
<dbReference type="OrthoDB" id="9813903at2"/>
<evidence type="ECO:0000259" key="1">
    <source>
        <dbReference type="PROSITE" id="PS50887"/>
    </source>
</evidence>
<dbReference type="FunFam" id="3.30.70.270:FF:000001">
    <property type="entry name" value="Diguanylate cyclase domain protein"/>
    <property type="match status" value="1"/>
</dbReference>
<dbReference type="RefSeq" id="WP_054256632.1">
    <property type="nucleotide sequence ID" value="NZ_CYIG01000021.1"/>
</dbReference>
<dbReference type="PROSITE" id="PS50887">
    <property type="entry name" value="GGDEF"/>
    <property type="match status" value="1"/>
</dbReference>
<gene>
    <name evidence="2" type="ORF">SAMN04489707_102642</name>
</gene>
<dbReference type="Gene3D" id="3.30.450.20">
    <property type="entry name" value="PAS domain"/>
    <property type="match status" value="2"/>
</dbReference>
<dbReference type="InterPro" id="IPR029787">
    <property type="entry name" value="Nucleotide_cyclase"/>
</dbReference>
<name>A0A1I7JHN2_9BURK</name>
<dbReference type="CDD" id="cd01949">
    <property type="entry name" value="GGDEF"/>
    <property type="match status" value="1"/>
</dbReference>
<keyword evidence="3" id="KW-1185">Reference proteome</keyword>
<dbReference type="SUPFAM" id="SSF55785">
    <property type="entry name" value="PYP-like sensor domain (PAS domain)"/>
    <property type="match status" value="2"/>
</dbReference>
<protein>
    <submittedName>
        <fullName evidence="2">Diguanylate cyclase (GGDEF) domain-containing protein</fullName>
    </submittedName>
</protein>
<dbReference type="InterPro" id="IPR035965">
    <property type="entry name" value="PAS-like_dom_sf"/>
</dbReference>
<dbReference type="Pfam" id="PF12860">
    <property type="entry name" value="PAS_7"/>
    <property type="match status" value="2"/>
</dbReference>
<dbReference type="CDD" id="cd00130">
    <property type="entry name" value="PAS"/>
    <property type="match status" value="2"/>
</dbReference>
<dbReference type="InterPro" id="IPR000014">
    <property type="entry name" value="PAS"/>
</dbReference>
<reference evidence="2 3" key="1">
    <citation type="submission" date="2016-10" db="EMBL/GenBank/DDBJ databases">
        <authorList>
            <person name="de Groot N.N."/>
        </authorList>
    </citation>
    <scope>NUCLEOTIDE SEQUENCE [LARGE SCALE GENOMIC DNA]</scope>
    <source>
        <strain evidence="2 3">R-24608</strain>
    </source>
</reference>
<dbReference type="Gene3D" id="3.30.70.270">
    <property type="match status" value="1"/>
</dbReference>
<dbReference type="InterPro" id="IPR043128">
    <property type="entry name" value="Rev_trsase/Diguanyl_cyclase"/>
</dbReference>
<proteinExistence type="predicted"/>
<dbReference type="SUPFAM" id="SSF55073">
    <property type="entry name" value="Nucleotide cyclase"/>
    <property type="match status" value="1"/>
</dbReference>
<evidence type="ECO:0000313" key="3">
    <source>
        <dbReference type="Proteomes" id="UP000183656"/>
    </source>
</evidence>
<organism evidence="2 3">
    <name type="scientific">Paenacidovorax caeni</name>
    <dbReference type="NCBI Taxonomy" id="343013"/>
    <lineage>
        <taxon>Bacteria</taxon>
        <taxon>Pseudomonadati</taxon>
        <taxon>Pseudomonadota</taxon>
        <taxon>Betaproteobacteria</taxon>
        <taxon>Burkholderiales</taxon>
        <taxon>Comamonadaceae</taxon>
        <taxon>Paenacidovorax</taxon>
    </lineage>
</organism>
<dbReference type="SMART" id="SM00091">
    <property type="entry name" value="PAS"/>
    <property type="match status" value="3"/>
</dbReference>
<dbReference type="PANTHER" id="PTHR44757:SF2">
    <property type="entry name" value="BIOFILM ARCHITECTURE MAINTENANCE PROTEIN MBAA"/>
    <property type="match status" value="1"/>
</dbReference>
<dbReference type="STRING" id="343013.SAMN04489707_102642"/>
<dbReference type="Proteomes" id="UP000183656">
    <property type="component" value="Unassembled WGS sequence"/>
</dbReference>
<dbReference type="SMART" id="SM00267">
    <property type="entry name" value="GGDEF"/>
    <property type="match status" value="1"/>
</dbReference>